<evidence type="ECO:0000256" key="4">
    <source>
        <dbReference type="ARBA" id="ARBA00022691"/>
    </source>
</evidence>
<dbReference type="PANTHER" id="PTHR32183">
    <property type="match status" value="1"/>
</dbReference>
<evidence type="ECO:0000313" key="6">
    <source>
        <dbReference type="Proteomes" id="UP000003053"/>
    </source>
</evidence>
<dbReference type="OrthoDB" id="9778208at2"/>
<evidence type="ECO:0000256" key="1">
    <source>
        <dbReference type="ARBA" id="ARBA00022553"/>
    </source>
</evidence>
<proteinExistence type="predicted"/>
<dbReference type="InterPro" id="IPR008854">
    <property type="entry name" value="TPMT"/>
</dbReference>
<dbReference type="AlphaFoldDB" id="A4BY02"/>
<sequence length="193" mass="22158">MNLSADAWDERYTNNDIAWDLGEVSSPLKAYFDQLENKEIKILIPGGGNSHEAAYLFENGFKNIWVVDLSETAIGNIQKRIPEFPPSQLIQGDFFNMDDVFDLIIEQTFFCAINPNLRADYTTKMHHLLKSKGKLVGVLFNVPLNTNKPPFGGDKSEYLEYFKPFFIIKKMEACYNSFGNRKGRELFVILRSK</sequence>
<evidence type="ECO:0000256" key="2">
    <source>
        <dbReference type="ARBA" id="ARBA00022603"/>
    </source>
</evidence>
<reference evidence="5 6" key="1">
    <citation type="submission" date="2006-02" db="EMBL/GenBank/DDBJ databases">
        <authorList>
            <person name="Murray A."/>
            <person name="Staley J."/>
            <person name="Ferriera S."/>
            <person name="Johnson J."/>
            <person name="Kravitz S."/>
            <person name="Halpern A."/>
            <person name="Remington K."/>
            <person name="Beeson K."/>
            <person name="Tran B."/>
            <person name="Rogers Y.-H."/>
            <person name="Friedman R."/>
            <person name="Venter J.C."/>
        </authorList>
    </citation>
    <scope>NUCLEOTIDE SEQUENCE [LARGE SCALE GENOMIC DNA]</scope>
    <source>
        <strain evidence="5 6">23-P</strain>
    </source>
</reference>
<dbReference type="STRING" id="313594.PI23P_05077"/>
<dbReference type="Gene3D" id="3.40.50.150">
    <property type="entry name" value="Vaccinia Virus protein VP39"/>
    <property type="match status" value="1"/>
</dbReference>
<keyword evidence="6" id="KW-1185">Reference proteome</keyword>
<keyword evidence="3" id="KW-0808">Transferase</keyword>
<comment type="caution">
    <text evidence="5">The sequence shown here is derived from an EMBL/GenBank/DDBJ whole genome shotgun (WGS) entry which is preliminary data.</text>
</comment>
<evidence type="ECO:0000313" key="5">
    <source>
        <dbReference type="EMBL" id="EAR13843.1"/>
    </source>
</evidence>
<protein>
    <recommendedName>
        <fullName evidence="7">Thiopurine S-methyltransferase</fullName>
    </recommendedName>
</protein>
<dbReference type="HOGENOM" id="CLU_056435_1_2_10"/>
<dbReference type="CDD" id="cd02440">
    <property type="entry name" value="AdoMet_MTases"/>
    <property type="match status" value="1"/>
</dbReference>
<dbReference type="Pfam" id="PF05724">
    <property type="entry name" value="TPMT"/>
    <property type="match status" value="1"/>
</dbReference>
<keyword evidence="2" id="KW-0489">Methyltransferase</keyword>
<evidence type="ECO:0000256" key="3">
    <source>
        <dbReference type="ARBA" id="ARBA00022679"/>
    </source>
</evidence>
<organism evidence="5 6">
    <name type="scientific">Polaribacter irgensii 23-P</name>
    <dbReference type="NCBI Taxonomy" id="313594"/>
    <lineage>
        <taxon>Bacteria</taxon>
        <taxon>Pseudomonadati</taxon>
        <taxon>Bacteroidota</taxon>
        <taxon>Flavobacteriia</taxon>
        <taxon>Flavobacteriales</taxon>
        <taxon>Flavobacteriaceae</taxon>
    </lineage>
</organism>
<keyword evidence="4" id="KW-0949">S-adenosyl-L-methionine</keyword>
<dbReference type="PANTHER" id="PTHR32183:SF11">
    <property type="entry name" value="THIOL METHYLTRANSFERASE 2-RELATED"/>
    <property type="match status" value="1"/>
</dbReference>
<dbReference type="PROSITE" id="PS51585">
    <property type="entry name" value="SAM_MT_TPMT"/>
    <property type="match status" value="1"/>
</dbReference>
<dbReference type="Proteomes" id="UP000003053">
    <property type="component" value="Unassembled WGS sequence"/>
</dbReference>
<dbReference type="RefSeq" id="WP_004569641.1">
    <property type="nucleotide sequence ID" value="NZ_CH724148.1"/>
</dbReference>
<name>A4BY02_9FLAO</name>
<dbReference type="GO" id="GO:0032259">
    <property type="term" value="P:methylation"/>
    <property type="evidence" value="ECO:0007669"/>
    <property type="project" value="UniProtKB-KW"/>
</dbReference>
<gene>
    <name evidence="5" type="ORF">PI23P_05077</name>
</gene>
<dbReference type="EMBL" id="AAOG01000001">
    <property type="protein sequence ID" value="EAR13843.1"/>
    <property type="molecule type" value="Genomic_DNA"/>
</dbReference>
<accession>A4BY02</accession>
<keyword evidence="1" id="KW-0597">Phosphoprotein</keyword>
<dbReference type="GO" id="GO:0008757">
    <property type="term" value="F:S-adenosylmethionine-dependent methyltransferase activity"/>
    <property type="evidence" value="ECO:0007669"/>
    <property type="project" value="InterPro"/>
</dbReference>
<evidence type="ECO:0008006" key="7">
    <source>
        <dbReference type="Google" id="ProtNLM"/>
    </source>
</evidence>
<dbReference type="InterPro" id="IPR029063">
    <property type="entry name" value="SAM-dependent_MTases_sf"/>
</dbReference>
<dbReference type="eggNOG" id="COG0500">
    <property type="taxonomic scope" value="Bacteria"/>
</dbReference>
<dbReference type="SUPFAM" id="SSF53335">
    <property type="entry name" value="S-adenosyl-L-methionine-dependent methyltransferases"/>
    <property type="match status" value="1"/>
</dbReference>